<dbReference type="PROSITE" id="PS50157">
    <property type="entry name" value="ZINC_FINGER_C2H2_2"/>
    <property type="match status" value="4"/>
</dbReference>
<dbReference type="PANTHER" id="PTHR24379">
    <property type="entry name" value="KRAB AND ZINC FINGER DOMAIN-CONTAINING"/>
    <property type="match status" value="1"/>
</dbReference>
<dbReference type="InterPro" id="IPR013087">
    <property type="entry name" value="Znf_C2H2_type"/>
</dbReference>
<evidence type="ECO:0000256" key="4">
    <source>
        <dbReference type="ARBA" id="ARBA00022833"/>
    </source>
</evidence>
<feature type="domain" description="C2H2-type" evidence="6">
    <location>
        <begin position="66"/>
        <end position="93"/>
    </location>
</feature>
<dbReference type="AlphaFoldDB" id="A0A3M7QRL0"/>
<dbReference type="OrthoDB" id="2687452at2759"/>
<proteinExistence type="predicted"/>
<dbReference type="EMBL" id="REGN01005274">
    <property type="protein sequence ID" value="RNA14026.1"/>
    <property type="molecule type" value="Genomic_DNA"/>
</dbReference>
<organism evidence="7 8">
    <name type="scientific">Brachionus plicatilis</name>
    <name type="common">Marine rotifer</name>
    <name type="synonym">Brachionus muelleri</name>
    <dbReference type="NCBI Taxonomy" id="10195"/>
    <lineage>
        <taxon>Eukaryota</taxon>
        <taxon>Metazoa</taxon>
        <taxon>Spiralia</taxon>
        <taxon>Gnathifera</taxon>
        <taxon>Rotifera</taxon>
        <taxon>Eurotatoria</taxon>
        <taxon>Monogononta</taxon>
        <taxon>Pseudotrocha</taxon>
        <taxon>Ploima</taxon>
        <taxon>Brachionidae</taxon>
        <taxon>Brachionus</taxon>
    </lineage>
</organism>
<keyword evidence="2" id="KW-0677">Repeat</keyword>
<dbReference type="PANTHER" id="PTHR24379:SF121">
    <property type="entry name" value="C2H2-TYPE DOMAIN-CONTAINING PROTEIN"/>
    <property type="match status" value="1"/>
</dbReference>
<dbReference type="Pfam" id="PF13894">
    <property type="entry name" value="zf-C2H2_4"/>
    <property type="match status" value="1"/>
</dbReference>
<feature type="domain" description="C2H2-type" evidence="6">
    <location>
        <begin position="95"/>
        <end position="123"/>
    </location>
</feature>
<dbReference type="GO" id="GO:0008270">
    <property type="term" value="F:zinc ion binding"/>
    <property type="evidence" value="ECO:0007669"/>
    <property type="project" value="UniProtKB-KW"/>
</dbReference>
<reference evidence="7 8" key="1">
    <citation type="journal article" date="2018" name="Sci. Rep.">
        <title>Genomic signatures of local adaptation to the degree of environmental predictability in rotifers.</title>
        <authorList>
            <person name="Franch-Gras L."/>
            <person name="Hahn C."/>
            <person name="Garcia-Roger E.M."/>
            <person name="Carmona M.J."/>
            <person name="Serra M."/>
            <person name="Gomez A."/>
        </authorList>
    </citation>
    <scope>NUCLEOTIDE SEQUENCE [LARGE SCALE GENOMIC DNA]</scope>
    <source>
        <strain evidence="7">HYR1</strain>
    </source>
</reference>
<keyword evidence="8" id="KW-1185">Reference proteome</keyword>
<keyword evidence="3 5" id="KW-0863">Zinc-finger</keyword>
<dbReference type="SMART" id="SM00355">
    <property type="entry name" value="ZnF_C2H2"/>
    <property type="match status" value="5"/>
</dbReference>
<accession>A0A3M7QRL0</accession>
<evidence type="ECO:0000259" key="6">
    <source>
        <dbReference type="PROSITE" id="PS50157"/>
    </source>
</evidence>
<evidence type="ECO:0000256" key="2">
    <source>
        <dbReference type="ARBA" id="ARBA00022737"/>
    </source>
</evidence>
<sequence length="224" mass="26833">MAENDDELEIFKCHYENCDETFSKRLELHQHLFYVHTKLEPQCPICQAKFISIRKLRIHEKTHGDYVCPICQQRFNEKYYLRTHLVVHEENRPRFNCNLCDKSFLFKGNLSVHVRTKHKNERFVCFICNRKLTTKQKLDEHLANMHMSSQEDIVVSVKDLEDISSEEEENGFGKEESETEYDQAVNRIKSNFYLKKQDNFNETGCYSMSKENFEMLLDEDFFNC</sequence>
<evidence type="ECO:0000313" key="8">
    <source>
        <dbReference type="Proteomes" id="UP000276133"/>
    </source>
</evidence>
<keyword evidence="4" id="KW-0862">Zinc</keyword>
<gene>
    <name evidence="7" type="ORF">BpHYR1_027747</name>
</gene>
<dbReference type="SUPFAM" id="SSF57667">
    <property type="entry name" value="beta-beta-alpha zinc fingers"/>
    <property type="match status" value="1"/>
</dbReference>
<dbReference type="Gene3D" id="3.30.160.60">
    <property type="entry name" value="Classic Zinc Finger"/>
    <property type="match status" value="3"/>
</dbReference>
<keyword evidence="1" id="KW-0479">Metal-binding</keyword>
<feature type="domain" description="C2H2-type" evidence="6">
    <location>
        <begin position="11"/>
        <end position="41"/>
    </location>
</feature>
<evidence type="ECO:0000256" key="5">
    <source>
        <dbReference type="PROSITE-ProRule" id="PRU00042"/>
    </source>
</evidence>
<dbReference type="Proteomes" id="UP000276133">
    <property type="component" value="Unassembled WGS sequence"/>
</dbReference>
<feature type="domain" description="C2H2-type" evidence="6">
    <location>
        <begin position="123"/>
        <end position="151"/>
    </location>
</feature>
<name>A0A3M7QRL0_BRAPC</name>
<dbReference type="PROSITE" id="PS00028">
    <property type="entry name" value="ZINC_FINGER_C2H2_1"/>
    <property type="match status" value="4"/>
</dbReference>
<comment type="caution">
    <text evidence="7">The sequence shown here is derived from an EMBL/GenBank/DDBJ whole genome shotgun (WGS) entry which is preliminary data.</text>
</comment>
<protein>
    <submittedName>
        <fullName evidence="7">PR domain zinc finger 5</fullName>
    </submittedName>
</protein>
<dbReference type="Pfam" id="PF00096">
    <property type="entry name" value="zf-C2H2"/>
    <property type="match status" value="2"/>
</dbReference>
<evidence type="ECO:0000256" key="3">
    <source>
        <dbReference type="ARBA" id="ARBA00022771"/>
    </source>
</evidence>
<evidence type="ECO:0000256" key="1">
    <source>
        <dbReference type="ARBA" id="ARBA00022723"/>
    </source>
</evidence>
<dbReference type="STRING" id="10195.A0A3M7QRL0"/>
<dbReference type="InterPro" id="IPR036236">
    <property type="entry name" value="Znf_C2H2_sf"/>
</dbReference>
<evidence type="ECO:0000313" key="7">
    <source>
        <dbReference type="EMBL" id="RNA14026.1"/>
    </source>
</evidence>